<dbReference type="PROSITE" id="PS50883">
    <property type="entry name" value="EAL"/>
    <property type="match status" value="1"/>
</dbReference>
<proteinExistence type="predicted"/>
<reference evidence="3" key="1">
    <citation type="submission" date="2016-11" db="EMBL/GenBank/DDBJ databases">
        <authorList>
            <person name="Varghese N."/>
            <person name="Submissions S."/>
        </authorList>
    </citation>
    <scope>NUCLEOTIDE SEQUENCE [LARGE SCALE GENOMIC DNA]</scope>
    <source>
        <strain evidence="3">DSM 16219</strain>
    </source>
</reference>
<dbReference type="Pfam" id="PF00563">
    <property type="entry name" value="EAL"/>
    <property type="match status" value="1"/>
</dbReference>
<dbReference type="GO" id="GO:0071111">
    <property type="term" value="F:cyclic-guanylate-specific phosphodiesterase activity"/>
    <property type="evidence" value="ECO:0007669"/>
    <property type="project" value="InterPro"/>
</dbReference>
<dbReference type="InterPro" id="IPR001633">
    <property type="entry name" value="EAL_dom"/>
</dbReference>
<dbReference type="PANTHER" id="PTHR33121">
    <property type="entry name" value="CYCLIC DI-GMP PHOSPHODIESTERASE PDEF"/>
    <property type="match status" value="1"/>
</dbReference>
<dbReference type="Proteomes" id="UP000183994">
    <property type="component" value="Unassembled WGS sequence"/>
</dbReference>
<dbReference type="RefSeq" id="WP_073475426.1">
    <property type="nucleotide sequence ID" value="NZ_FQZU01000010.1"/>
</dbReference>
<evidence type="ECO:0000313" key="3">
    <source>
        <dbReference type="Proteomes" id="UP000183994"/>
    </source>
</evidence>
<evidence type="ECO:0000313" key="2">
    <source>
        <dbReference type="EMBL" id="SHJ65760.1"/>
    </source>
</evidence>
<dbReference type="CDD" id="cd01948">
    <property type="entry name" value="EAL"/>
    <property type="match status" value="1"/>
</dbReference>
<sequence length="437" mass="50827">MLKKISDQEKVCVDIHEGFYYNRTLSLPTVIQEYEKVESILIELQYMACITVQIEQLSKVEYLYGSNSYNYLLLQLTDILKDIKRKEFRGRDIFVVDLYDADTFVIFLSAPRDDRTQLVYHLEAISERIRRGLEKAVFDLLYPYLKEFVRPNIGYALEIQNPMVSNMRLIRQLVRNSKKMGEFIAAKRDYLSRYGLQKIIIEQDIRTVFQAIVDFNTLEVIGYEALSRGPENSEFASPTLMFLMASECGLSFELDRLCRRRALERVRTMCTDKKIFVNTLSMTIHDPEFRGLYLKELLEDLEIKPENVVFEISEKLAIDNYDLFRDAMRDYTDVGIVHAGDDMGTGYSDLERIMELTPGYMKVDISFVKDVHKSYLKQEIVKAMVNLGKSIGSHVIVEGVETKEEYEKLKEIGVPYGQGYLFDVPSRELSPVNLDWC</sequence>
<dbReference type="Gene3D" id="3.20.20.450">
    <property type="entry name" value="EAL domain"/>
    <property type="match status" value="1"/>
</dbReference>
<feature type="domain" description="EAL" evidence="1">
    <location>
        <begin position="189"/>
        <end position="437"/>
    </location>
</feature>
<organism evidence="2 3">
    <name type="scientific">Desulfatibacillum alkenivorans DSM 16219</name>
    <dbReference type="NCBI Taxonomy" id="1121393"/>
    <lineage>
        <taxon>Bacteria</taxon>
        <taxon>Pseudomonadati</taxon>
        <taxon>Thermodesulfobacteriota</taxon>
        <taxon>Desulfobacteria</taxon>
        <taxon>Desulfobacterales</taxon>
        <taxon>Desulfatibacillaceae</taxon>
        <taxon>Desulfatibacillum</taxon>
    </lineage>
</organism>
<dbReference type="InterPro" id="IPR050706">
    <property type="entry name" value="Cyclic-di-GMP_PDE-like"/>
</dbReference>
<dbReference type="SUPFAM" id="SSF141868">
    <property type="entry name" value="EAL domain-like"/>
    <property type="match status" value="1"/>
</dbReference>
<protein>
    <submittedName>
        <fullName evidence="2">EAL domain, c-di-GMP-specific phosphodiesterase class I (Or its enzymatically inactive variant)</fullName>
    </submittedName>
</protein>
<dbReference type="OrthoDB" id="9813903at2"/>
<evidence type="ECO:0000259" key="1">
    <source>
        <dbReference type="PROSITE" id="PS50883"/>
    </source>
</evidence>
<dbReference type="InterPro" id="IPR035919">
    <property type="entry name" value="EAL_sf"/>
</dbReference>
<keyword evidence="3" id="KW-1185">Reference proteome</keyword>
<dbReference type="AlphaFoldDB" id="A0A1M6L3I4"/>
<dbReference type="SMART" id="SM00052">
    <property type="entry name" value="EAL"/>
    <property type="match status" value="1"/>
</dbReference>
<dbReference type="EMBL" id="FQZU01000010">
    <property type="protein sequence ID" value="SHJ65760.1"/>
    <property type="molecule type" value="Genomic_DNA"/>
</dbReference>
<accession>A0A1M6L3I4</accession>
<dbReference type="PANTHER" id="PTHR33121:SF76">
    <property type="entry name" value="SIGNALING PROTEIN"/>
    <property type="match status" value="1"/>
</dbReference>
<dbReference type="STRING" id="1121393.SAMN02745216_02020"/>
<name>A0A1M6L3I4_9BACT</name>
<gene>
    <name evidence="2" type="ORF">SAMN02745216_02020</name>
</gene>